<protein>
    <submittedName>
        <fullName evidence="2">Stp1/IreP family PP2C-type Ser/Thr phosphatase</fullName>
    </submittedName>
</protein>
<dbReference type="PROSITE" id="PS51746">
    <property type="entry name" value="PPM_2"/>
    <property type="match status" value="1"/>
</dbReference>
<dbReference type="Pfam" id="PF13672">
    <property type="entry name" value="PP2C_2"/>
    <property type="match status" value="1"/>
</dbReference>
<evidence type="ECO:0000313" key="3">
    <source>
        <dbReference type="Proteomes" id="UP001438112"/>
    </source>
</evidence>
<dbReference type="RefSeq" id="WP_378252766.1">
    <property type="nucleotide sequence ID" value="NZ_JBHTBP010000019.1"/>
</dbReference>
<feature type="domain" description="PPM-type phosphatase" evidence="1">
    <location>
        <begin position="2"/>
        <end position="241"/>
    </location>
</feature>
<dbReference type="SMART" id="SM00331">
    <property type="entry name" value="PP2C_SIG"/>
    <property type="match status" value="1"/>
</dbReference>
<dbReference type="CDD" id="cd00143">
    <property type="entry name" value="PP2Cc"/>
    <property type="match status" value="1"/>
</dbReference>
<reference evidence="2 3" key="1">
    <citation type="submission" date="2024-03" db="EMBL/GenBank/DDBJ databases">
        <title>Inconsistent identification of Apilactobacillus kunkeei-related strains obtained by well-developed overall genome related indices.</title>
        <authorList>
            <person name="Maeno S."/>
            <person name="Endo A."/>
        </authorList>
    </citation>
    <scope>NUCLEOTIDE SEQUENCE [LARGE SCALE GENOMIC DNA]</scope>
    <source>
        <strain evidence="2 3">20H-10</strain>
    </source>
</reference>
<dbReference type="NCBIfam" id="NF033484">
    <property type="entry name" value="Stp1_PP2C_phos"/>
    <property type="match status" value="1"/>
</dbReference>
<dbReference type="InterPro" id="IPR015655">
    <property type="entry name" value="PP2C"/>
</dbReference>
<sequence length="248" mass="27222">MEVAANSVIGKQRTSNEDYIGYFYNSQNAMIAILADGVGGSNGGDIAASMAVDYIGNQFENYKIKSISETKEWLSEIIKNINSQIIEIGLHDETLSNMATTIVVALFFGNQFMLTHLGDSRCYLLRNEKLQQLTIDHSYVNFLVEKGELNPEEAASSEMKNVIVKGLGVSSNAEVDISTIQIKPNDELLICSDGLTKMIDNNEIQSILQKRISTKQKLDTLIDNANDNGGLDNISAIVINNLLGSDHL</sequence>
<evidence type="ECO:0000313" key="2">
    <source>
        <dbReference type="EMBL" id="GAA6114726.1"/>
    </source>
</evidence>
<dbReference type="Proteomes" id="UP001438112">
    <property type="component" value="Unassembled WGS sequence"/>
</dbReference>
<dbReference type="SUPFAM" id="SSF81606">
    <property type="entry name" value="PP2C-like"/>
    <property type="match status" value="1"/>
</dbReference>
<dbReference type="EMBL" id="BAABVV010000037">
    <property type="protein sequence ID" value="GAA6114726.1"/>
    <property type="molecule type" value="Genomic_DNA"/>
</dbReference>
<dbReference type="PANTHER" id="PTHR47992">
    <property type="entry name" value="PROTEIN PHOSPHATASE"/>
    <property type="match status" value="1"/>
</dbReference>
<evidence type="ECO:0000259" key="1">
    <source>
        <dbReference type="PROSITE" id="PS51746"/>
    </source>
</evidence>
<name>A0ABP9ZIU6_9LACO</name>
<gene>
    <name evidence="2" type="ORF">AP20H10_10890</name>
</gene>
<dbReference type="SMART" id="SM00332">
    <property type="entry name" value="PP2Cc"/>
    <property type="match status" value="1"/>
</dbReference>
<accession>A0ABP9ZIU6</accession>
<dbReference type="InterPro" id="IPR036457">
    <property type="entry name" value="PPM-type-like_dom_sf"/>
</dbReference>
<proteinExistence type="predicted"/>
<dbReference type="InterPro" id="IPR001932">
    <property type="entry name" value="PPM-type_phosphatase-like_dom"/>
</dbReference>
<dbReference type="Gene3D" id="3.60.40.10">
    <property type="entry name" value="PPM-type phosphatase domain"/>
    <property type="match status" value="1"/>
</dbReference>
<keyword evidence="3" id="KW-1185">Reference proteome</keyword>
<organism evidence="2 3">
    <name type="scientific">Apilactobacillus apinorum</name>
    <dbReference type="NCBI Taxonomy" id="1218495"/>
    <lineage>
        <taxon>Bacteria</taxon>
        <taxon>Bacillati</taxon>
        <taxon>Bacillota</taxon>
        <taxon>Bacilli</taxon>
        <taxon>Lactobacillales</taxon>
        <taxon>Lactobacillaceae</taxon>
        <taxon>Apilactobacillus</taxon>
    </lineage>
</organism>
<comment type="caution">
    <text evidence="2">The sequence shown here is derived from an EMBL/GenBank/DDBJ whole genome shotgun (WGS) entry which is preliminary data.</text>
</comment>